<dbReference type="RefSeq" id="WP_006108667.1">
    <property type="nucleotide sequence ID" value="NZ_AOIO01000021.1"/>
</dbReference>
<keyword evidence="3" id="KW-1185">Reference proteome</keyword>
<dbReference type="PANTHER" id="PTHR43229">
    <property type="entry name" value="NODULATION PROTEIN J"/>
    <property type="match status" value="1"/>
</dbReference>
<feature type="transmembrane region" description="Helical" evidence="1">
    <location>
        <begin position="171"/>
        <end position="193"/>
    </location>
</feature>
<dbReference type="eggNOG" id="arCOG01465">
    <property type="taxonomic scope" value="Archaea"/>
</dbReference>
<feature type="transmembrane region" description="Helical" evidence="1">
    <location>
        <begin position="58"/>
        <end position="82"/>
    </location>
</feature>
<sequence>MNALLTLTRAVARKELVLMVRYPVNTLSNLFLTYLFFVLIFFGGQAVAGPALTASLDGIIVGFFLWTMASLSFGYLAWSVTAEAQWGTFEQLYMTPFGIRTIMLVKAAVGTTINFGWGLGMLLLLLVTSGRSLQVDLGTVLPLGALTLASAVGIGFCFAGLSILYKRIEDLLSVVNFALVGCIAAPVESVAWLKAIPLAQGSYLLRRTMDGGIRLWEIPAPEILLLVGTAIAYPAAGYYVFRWAQRRARRKGILGHY</sequence>
<evidence type="ECO:0000256" key="1">
    <source>
        <dbReference type="SAM" id="Phobius"/>
    </source>
</evidence>
<dbReference type="Proteomes" id="UP000011554">
    <property type="component" value="Unassembled WGS sequence"/>
</dbReference>
<feature type="transmembrane region" description="Helical" evidence="1">
    <location>
        <begin position="223"/>
        <end position="241"/>
    </location>
</feature>
<accession>M0AVR8</accession>
<dbReference type="STRING" id="29540.C481_08181"/>
<reference evidence="2 3" key="1">
    <citation type="journal article" date="2014" name="PLoS Genet.">
        <title>Phylogenetically driven sequencing of extremely halophilic archaea reveals strategies for static and dynamic osmo-response.</title>
        <authorList>
            <person name="Becker E.A."/>
            <person name="Seitzer P.M."/>
            <person name="Tritt A."/>
            <person name="Larsen D."/>
            <person name="Krusor M."/>
            <person name="Yao A.I."/>
            <person name="Wu D."/>
            <person name="Madern D."/>
            <person name="Eisen J.A."/>
            <person name="Darling A.E."/>
            <person name="Facciotti M.T."/>
        </authorList>
    </citation>
    <scope>NUCLEOTIDE SEQUENCE [LARGE SCALE GENOMIC DNA]</scope>
    <source>
        <strain evidence="2 3">DSM 12278</strain>
    </source>
</reference>
<evidence type="ECO:0000313" key="2">
    <source>
        <dbReference type="EMBL" id="ELZ02630.1"/>
    </source>
</evidence>
<dbReference type="PANTHER" id="PTHR43229:SF2">
    <property type="entry name" value="NODULATION PROTEIN J"/>
    <property type="match status" value="1"/>
</dbReference>
<evidence type="ECO:0000313" key="3">
    <source>
        <dbReference type="Proteomes" id="UP000011554"/>
    </source>
</evidence>
<feature type="transmembrane region" description="Helical" evidence="1">
    <location>
        <begin position="139"/>
        <end position="164"/>
    </location>
</feature>
<gene>
    <name evidence="2" type="ORF">C481_08181</name>
</gene>
<dbReference type="EMBL" id="AOIO01000021">
    <property type="protein sequence ID" value="ELZ02630.1"/>
    <property type="molecule type" value="Genomic_DNA"/>
</dbReference>
<keyword evidence="1" id="KW-0812">Transmembrane</keyword>
<name>M0AVR8_NATA1</name>
<feature type="transmembrane region" description="Helical" evidence="1">
    <location>
        <begin position="31"/>
        <end position="52"/>
    </location>
</feature>
<protein>
    <recommendedName>
        <fullName evidence="4">ABC transporter</fullName>
    </recommendedName>
</protein>
<feature type="transmembrane region" description="Helical" evidence="1">
    <location>
        <begin position="103"/>
        <end position="127"/>
    </location>
</feature>
<proteinExistence type="predicted"/>
<evidence type="ECO:0008006" key="4">
    <source>
        <dbReference type="Google" id="ProtNLM"/>
    </source>
</evidence>
<comment type="caution">
    <text evidence="2">The sequence shown here is derived from an EMBL/GenBank/DDBJ whole genome shotgun (WGS) entry which is preliminary data.</text>
</comment>
<dbReference type="AlphaFoldDB" id="M0AVR8"/>
<dbReference type="OrthoDB" id="312397at2157"/>
<dbReference type="InterPro" id="IPR051784">
    <property type="entry name" value="Nod_factor_ABC_transporter"/>
</dbReference>
<organism evidence="2 3">
    <name type="scientific">Natrialba asiatica (strain ATCC 700177 / DSM 12278 / JCM 9576 / FERM P-10747 / NBRC 102637 / 172P1)</name>
    <dbReference type="NCBI Taxonomy" id="29540"/>
    <lineage>
        <taxon>Archaea</taxon>
        <taxon>Methanobacteriati</taxon>
        <taxon>Methanobacteriota</taxon>
        <taxon>Stenosarchaea group</taxon>
        <taxon>Halobacteria</taxon>
        <taxon>Halobacteriales</taxon>
        <taxon>Natrialbaceae</taxon>
        <taxon>Natrialba</taxon>
    </lineage>
</organism>
<keyword evidence="1" id="KW-0472">Membrane</keyword>
<dbReference type="PATRIC" id="fig|29540.5.peg.1665"/>
<keyword evidence="1" id="KW-1133">Transmembrane helix</keyword>